<evidence type="ECO:0000313" key="3">
    <source>
        <dbReference type="EMBL" id="GMF67631.1"/>
    </source>
</evidence>
<proteinExistence type="predicted"/>
<organism evidence="3 4">
    <name type="scientific">Phytophthora fragariaefolia</name>
    <dbReference type="NCBI Taxonomy" id="1490495"/>
    <lineage>
        <taxon>Eukaryota</taxon>
        <taxon>Sar</taxon>
        <taxon>Stramenopiles</taxon>
        <taxon>Oomycota</taxon>
        <taxon>Peronosporomycetes</taxon>
        <taxon>Peronosporales</taxon>
        <taxon>Peronosporaceae</taxon>
        <taxon>Phytophthora</taxon>
    </lineage>
</organism>
<dbReference type="SUPFAM" id="SSF46689">
    <property type="entry name" value="Homeodomain-like"/>
    <property type="match status" value="1"/>
</dbReference>
<sequence length="226" mass="25917">MKLSRNSIASYSEKIFVTLVLPKAAEDDTVLWLNTLRKDGSPVSRVMLQLQAKHLAKEHDLEDKFAASPTWVKLFLRRHRLSLRARTRQGQTTPEDAQEAAKEFRPIVLKTIVEKKCIQTISKRGVKTVWVKCSNKDKARATAMLLADWVGRKLAPFIVFKCAPSTIKSRRDDNEKHGHEFSPTMWKREIKPLQECNDCQIYGNNFGMTSVVIEPLKSRIMLLPLM</sequence>
<dbReference type="AlphaFoldDB" id="A0A9W6YKZ0"/>
<comment type="caution">
    <text evidence="3">The sequence shown here is derived from an EMBL/GenBank/DDBJ whole genome shotgun (WGS) entry which is preliminary data.</text>
</comment>
<protein>
    <submittedName>
        <fullName evidence="3">Unnamed protein product</fullName>
    </submittedName>
</protein>
<keyword evidence="4" id="KW-1185">Reference proteome</keyword>
<evidence type="ECO:0000313" key="4">
    <source>
        <dbReference type="Proteomes" id="UP001165121"/>
    </source>
</evidence>
<evidence type="ECO:0000256" key="1">
    <source>
        <dbReference type="ARBA" id="ARBA00023125"/>
    </source>
</evidence>
<keyword evidence="1" id="KW-0238">DNA-binding</keyword>
<dbReference type="InterPro" id="IPR009057">
    <property type="entry name" value="Homeodomain-like_sf"/>
</dbReference>
<dbReference type="OrthoDB" id="10693387at2759"/>
<reference evidence="3" key="1">
    <citation type="submission" date="2023-04" db="EMBL/GenBank/DDBJ databases">
        <title>Phytophthora fragariaefolia NBRC 109709.</title>
        <authorList>
            <person name="Ichikawa N."/>
            <person name="Sato H."/>
            <person name="Tonouchi N."/>
        </authorList>
    </citation>
    <scope>NUCLEOTIDE SEQUENCE</scope>
    <source>
        <strain evidence="3">NBRC 109709</strain>
    </source>
</reference>
<feature type="domain" description="HTH CENPB-type" evidence="2">
    <location>
        <begin position="13"/>
        <end position="85"/>
    </location>
</feature>
<evidence type="ECO:0000259" key="2">
    <source>
        <dbReference type="PROSITE" id="PS51253"/>
    </source>
</evidence>
<dbReference type="PROSITE" id="PS51253">
    <property type="entry name" value="HTH_CENPB"/>
    <property type="match status" value="1"/>
</dbReference>
<dbReference type="InterPro" id="IPR006600">
    <property type="entry name" value="HTH_CenpB_DNA-bd_dom"/>
</dbReference>
<name>A0A9W6YKZ0_9STRA</name>
<dbReference type="GO" id="GO:0003677">
    <property type="term" value="F:DNA binding"/>
    <property type="evidence" value="ECO:0007669"/>
    <property type="project" value="UniProtKB-KW"/>
</dbReference>
<accession>A0A9W6YKZ0</accession>
<gene>
    <name evidence="3" type="ORF">Pfra01_002839700</name>
</gene>
<dbReference type="EMBL" id="BSXT01008852">
    <property type="protein sequence ID" value="GMF67631.1"/>
    <property type="molecule type" value="Genomic_DNA"/>
</dbReference>
<dbReference type="Pfam" id="PF03221">
    <property type="entry name" value="HTH_Tnp_Tc5"/>
    <property type="match status" value="1"/>
</dbReference>
<dbReference type="Gene3D" id="1.10.10.60">
    <property type="entry name" value="Homeodomain-like"/>
    <property type="match status" value="1"/>
</dbReference>
<dbReference type="Proteomes" id="UP001165121">
    <property type="component" value="Unassembled WGS sequence"/>
</dbReference>